<feature type="compositionally biased region" description="Low complexity" evidence="1">
    <location>
        <begin position="78"/>
        <end position="97"/>
    </location>
</feature>
<name>W2Y9G4_PHYNI</name>
<evidence type="ECO:0000256" key="1">
    <source>
        <dbReference type="SAM" id="MobiDB-lite"/>
    </source>
</evidence>
<feature type="region of interest" description="Disordered" evidence="1">
    <location>
        <begin position="1"/>
        <end position="108"/>
    </location>
</feature>
<proteinExistence type="predicted"/>
<protein>
    <submittedName>
        <fullName evidence="2">Uncharacterized protein</fullName>
    </submittedName>
</protein>
<feature type="compositionally biased region" description="Basic and acidic residues" evidence="1">
    <location>
        <begin position="56"/>
        <end position="74"/>
    </location>
</feature>
<sequence>MSSAAEENAISSKERTTPQLPAYGSFDASEWPQPHSRHTVRHYNGTDTQDGDGQGADDRQALQEEEAHRQEKARRVNTTAARTRSAASARAALSPLLDDNADKGEEGQ</sequence>
<gene>
    <name evidence="2" type="ORF">F442_19482</name>
</gene>
<dbReference type="Proteomes" id="UP000018948">
    <property type="component" value="Unassembled WGS sequence"/>
</dbReference>
<accession>W2Y9G4</accession>
<organism evidence="2 3">
    <name type="scientific">Phytophthora nicotianae P10297</name>
    <dbReference type="NCBI Taxonomy" id="1317064"/>
    <lineage>
        <taxon>Eukaryota</taxon>
        <taxon>Sar</taxon>
        <taxon>Stramenopiles</taxon>
        <taxon>Oomycota</taxon>
        <taxon>Peronosporomycetes</taxon>
        <taxon>Peronosporales</taxon>
        <taxon>Peronosporaceae</taxon>
        <taxon>Phytophthora</taxon>
    </lineage>
</organism>
<comment type="caution">
    <text evidence="2">The sequence shown here is derived from an EMBL/GenBank/DDBJ whole genome shotgun (WGS) entry which is preliminary data.</text>
</comment>
<evidence type="ECO:0000313" key="2">
    <source>
        <dbReference type="EMBL" id="ETP31671.1"/>
    </source>
</evidence>
<feature type="non-terminal residue" evidence="2">
    <location>
        <position position="108"/>
    </location>
</feature>
<reference evidence="2 3" key="1">
    <citation type="submission" date="2013-11" db="EMBL/GenBank/DDBJ databases">
        <title>The Genome Sequence of Phytophthora parasitica P10297.</title>
        <authorList>
            <consortium name="The Broad Institute Genomics Platform"/>
            <person name="Russ C."/>
            <person name="Tyler B."/>
            <person name="Panabieres F."/>
            <person name="Shan W."/>
            <person name="Tripathy S."/>
            <person name="Grunwald N."/>
            <person name="Machado M."/>
            <person name="Johnson C.S."/>
            <person name="Walker B."/>
            <person name="Young S.K."/>
            <person name="Zeng Q."/>
            <person name="Gargeya S."/>
            <person name="Fitzgerald M."/>
            <person name="Haas B."/>
            <person name="Abouelleil A."/>
            <person name="Allen A.W."/>
            <person name="Alvarado L."/>
            <person name="Arachchi H.M."/>
            <person name="Berlin A.M."/>
            <person name="Chapman S.B."/>
            <person name="Gainer-Dewar J."/>
            <person name="Goldberg J."/>
            <person name="Griggs A."/>
            <person name="Gujja S."/>
            <person name="Hansen M."/>
            <person name="Howarth C."/>
            <person name="Imamovic A."/>
            <person name="Ireland A."/>
            <person name="Larimer J."/>
            <person name="McCowan C."/>
            <person name="Murphy C."/>
            <person name="Pearson M."/>
            <person name="Poon T.W."/>
            <person name="Priest M."/>
            <person name="Roberts A."/>
            <person name="Saif S."/>
            <person name="Shea T."/>
            <person name="Sisk P."/>
            <person name="Sykes S."/>
            <person name="Wortman J."/>
            <person name="Nusbaum C."/>
            <person name="Birren B."/>
        </authorList>
    </citation>
    <scope>NUCLEOTIDE SEQUENCE [LARGE SCALE GENOMIC DNA]</scope>
    <source>
        <strain evidence="2 3">P10297</strain>
    </source>
</reference>
<evidence type="ECO:0000313" key="3">
    <source>
        <dbReference type="Proteomes" id="UP000018948"/>
    </source>
</evidence>
<dbReference type="EMBL" id="ANIY01004069">
    <property type="protein sequence ID" value="ETP31671.1"/>
    <property type="molecule type" value="Genomic_DNA"/>
</dbReference>
<dbReference type="AlphaFoldDB" id="W2Y9G4"/>
<feature type="compositionally biased region" description="Polar residues" evidence="1">
    <location>
        <begin position="1"/>
        <end position="11"/>
    </location>
</feature>